<reference evidence="2" key="1">
    <citation type="journal article" date="2014" name="Int. J. Syst. Evol. Microbiol.">
        <title>Complete genome sequence of Corynebacterium casei LMG S-19264T (=DSM 44701T), isolated from a smear-ripened cheese.</title>
        <authorList>
            <consortium name="US DOE Joint Genome Institute (JGI-PGF)"/>
            <person name="Walter F."/>
            <person name="Albersmeier A."/>
            <person name="Kalinowski J."/>
            <person name="Ruckert C."/>
        </authorList>
    </citation>
    <scope>NUCLEOTIDE SEQUENCE</scope>
    <source>
        <strain evidence="2">JCM 4646</strain>
    </source>
</reference>
<accession>A0A918YUQ0</accession>
<dbReference type="EMBL" id="BNBO01000081">
    <property type="protein sequence ID" value="GHE25125.1"/>
    <property type="molecule type" value="Genomic_DNA"/>
</dbReference>
<protein>
    <submittedName>
        <fullName evidence="2">Uncharacterized protein</fullName>
    </submittedName>
</protein>
<proteinExistence type="predicted"/>
<dbReference type="AlphaFoldDB" id="A0A918YUQ0"/>
<gene>
    <name evidence="2" type="ORF">GCM10018781_76130</name>
</gene>
<name>A0A918YUQ0_9ACTN</name>
<dbReference type="Proteomes" id="UP000617734">
    <property type="component" value="Unassembled WGS sequence"/>
</dbReference>
<reference evidence="2" key="2">
    <citation type="submission" date="2020-09" db="EMBL/GenBank/DDBJ databases">
        <authorList>
            <person name="Sun Q."/>
            <person name="Ohkuma M."/>
        </authorList>
    </citation>
    <scope>NUCLEOTIDE SEQUENCE</scope>
    <source>
        <strain evidence="2">JCM 4646</strain>
    </source>
</reference>
<feature type="region of interest" description="Disordered" evidence="1">
    <location>
        <begin position="37"/>
        <end position="93"/>
    </location>
</feature>
<organism evidence="2 3">
    <name type="scientific">Kitasatospora indigofera</name>
    <dbReference type="NCBI Taxonomy" id="67307"/>
    <lineage>
        <taxon>Bacteria</taxon>
        <taxon>Bacillati</taxon>
        <taxon>Actinomycetota</taxon>
        <taxon>Actinomycetes</taxon>
        <taxon>Kitasatosporales</taxon>
        <taxon>Streptomycetaceae</taxon>
        <taxon>Kitasatospora</taxon>
    </lineage>
</organism>
<evidence type="ECO:0000313" key="2">
    <source>
        <dbReference type="EMBL" id="GHE25125.1"/>
    </source>
</evidence>
<sequence length="93" mass="9571">MPDGRRTRYEFADPRPGHVRDALGTAALAVGTGRTCPDAAENGCCRSPAPGPRPSAAGERQAPAKAEPVGRQAGTAPTGCRPTGSQRGYSRNP</sequence>
<feature type="compositionally biased region" description="Polar residues" evidence="1">
    <location>
        <begin position="83"/>
        <end position="93"/>
    </location>
</feature>
<comment type="caution">
    <text evidence="2">The sequence shown here is derived from an EMBL/GenBank/DDBJ whole genome shotgun (WGS) entry which is preliminary data.</text>
</comment>
<feature type="compositionally biased region" description="Low complexity" evidence="1">
    <location>
        <begin position="43"/>
        <end position="58"/>
    </location>
</feature>
<evidence type="ECO:0000256" key="1">
    <source>
        <dbReference type="SAM" id="MobiDB-lite"/>
    </source>
</evidence>
<evidence type="ECO:0000313" key="3">
    <source>
        <dbReference type="Proteomes" id="UP000617734"/>
    </source>
</evidence>
<keyword evidence="3" id="KW-1185">Reference proteome</keyword>